<evidence type="ECO:0000259" key="4">
    <source>
        <dbReference type="PROSITE" id="PS51379"/>
    </source>
</evidence>
<feature type="domain" description="4Fe-4S ferredoxin-type" evidence="4">
    <location>
        <begin position="43"/>
        <end position="74"/>
    </location>
</feature>
<keyword evidence="1" id="KW-0479">Metal-binding</keyword>
<dbReference type="InterPro" id="IPR017896">
    <property type="entry name" value="4Fe4S_Fe-S-bd"/>
</dbReference>
<sequence>MNISSTPSFLNTLKKEECYGCMACVNACGTDSISITRDSEGFIYPAVDKNKCILCGKCAKVCPLVNEPPELQEGQEVYYAWSNNTQNRLDSSSGGIFSEIATTVLSNNGLVYGAAYANDMSVVHIKITTKEELPKIRGSKYIQSDISPTFKTIKADLKAGKLVYFTGTPCQVSAIKKFTNNPDNLITSDLVCHGVPSSKMFQDQLSLFDQKINNISFRDKKRTGWGYDLRLVSDNKTWRMEPLALPYFYGFWKNLTLRPSCYNCQFATINREGDITLADYWLVRKSHPSIKTGKGVSAIIVNTDKGCKIIEDLNNITVEKSSMVNLLKGLGRLKSPVKKPQSRDLIMLEYSQKGFSYIAKNYLMPPRQVILKEKALRGLKQLILFKYWK</sequence>
<dbReference type="PANTHER" id="PTHR43193">
    <property type="match status" value="1"/>
</dbReference>
<dbReference type="Pfam" id="PF12838">
    <property type="entry name" value="Fer4_7"/>
    <property type="match status" value="1"/>
</dbReference>
<feature type="domain" description="4Fe-4S ferredoxin-type" evidence="4">
    <location>
        <begin position="9"/>
        <end position="38"/>
    </location>
</feature>
<dbReference type="EMBL" id="RAPN01000001">
    <property type="protein sequence ID" value="RKD91981.1"/>
    <property type="molecule type" value="Genomic_DNA"/>
</dbReference>
<evidence type="ECO:0000256" key="3">
    <source>
        <dbReference type="ARBA" id="ARBA00023014"/>
    </source>
</evidence>
<dbReference type="Gene3D" id="3.30.70.20">
    <property type="match status" value="1"/>
</dbReference>
<dbReference type="GO" id="GO:0046872">
    <property type="term" value="F:metal ion binding"/>
    <property type="evidence" value="ECO:0007669"/>
    <property type="project" value="UniProtKB-KW"/>
</dbReference>
<dbReference type="Pfam" id="PF04422">
    <property type="entry name" value="FrhB_FdhB_N"/>
    <property type="match status" value="1"/>
</dbReference>
<proteinExistence type="predicted"/>
<dbReference type="InterPro" id="IPR007525">
    <property type="entry name" value="FrhB_FdhB_C"/>
</dbReference>
<dbReference type="RefSeq" id="WP_120273238.1">
    <property type="nucleotide sequence ID" value="NZ_RAPN01000001.1"/>
</dbReference>
<keyword evidence="2" id="KW-0408">Iron</keyword>
<keyword evidence="6" id="KW-1185">Reference proteome</keyword>
<dbReference type="AlphaFoldDB" id="A0A419W938"/>
<evidence type="ECO:0000313" key="5">
    <source>
        <dbReference type="EMBL" id="RKD91981.1"/>
    </source>
</evidence>
<dbReference type="GO" id="GO:0051536">
    <property type="term" value="F:iron-sulfur cluster binding"/>
    <property type="evidence" value="ECO:0007669"/>
    <property type="project" value="UniProtKB-KW"/>
</dbReference>
<evidence type="ECO:0000256" key="1">
    <source>
        <dbReference type="ARBA" id="ARBA00022723"/>
    </source>
</evidence>
<reference evidence="5 6" key="1">
    <citation type="submission" date="2018-09" db="EMBL/GenBank/DDBJ databases">
        <title>Genomic Encyclopedia of Archaeal and Bacterial Type Strains, Phase II (KMG-II): from individual species to whole genera.</title>
        <authorList>
            <person name="Goeker M."/>
        </authorList>
    </citation>
    <scope>NUCLEOTIDE SEQUENCE [LARGE SCALE GENOMIC DNA]</scope>
    <source>
        <strain evidence="5 6">DSM 27148</strain>
    </source>
</reference>
<dbReference type="InterPro" id="IPR007516">
    <property type="entry name" value="Co_F420_Hydgase/DH_bsu_N"/>
</dbReference>
<organism evidence="5 6">
    <name type="scientific">Mangrovibacterium diazotrophicum</name>
    <dbReference type="NCBI Taxonomy" id="1261403"/>
    <lineage>
        <taxon>Bacteria</taxon>
        <taxon>Pseudomonadati</taxon>
        <taxon>Bacteroidota</taxon>
        <taxon>Bacteroidia</taxon>
        <taxon>Marinilabiliales</taxon>
        <taxon>Prolixibacteraceae</taxon>
        <taxon>Mangrovibacterium</taxon>
    </lineage>
</organism>
<keyword evidence="3" id="KW-0411">Iron-sulfur</keyword>
<dbReference type="PANTHER" id="PTHR43193:SF2">
    <property type="entry name" value="POLYFERREDOXIN PROTEIN FWDF"/>
    <property type="match status" value="1"/>
</dbReference>
<gene>
    <name evidence="5" type="ORF">BC643_2350</name>
</gene>
<evidence type="ECO:0000313" key="6">
    <source>
        <dbReference type="Proteomes" id="UP000283387"/>
    </source>
</evidence>
<protein>
    <submittedName>
        <fullName evidence="5">Coenzyme F420-reducing hydrogenase beta subunit</fullName>
    </submittedName>
</protein>
<comment type="caution">
    <text evidence="5">The sequence shown here is derived from an EMBL/GenBank/DDBJ whole genome shotgun (WGS) entry which is preliminary data.</text>
</comment>
<dbReference type="PROSITE" id="PS51379">
    <property type="entry name" value="4FE4S_FER_2"/>
    <property type="match status" value="2"/>
</dbReference>
<dbReference type="InterPro" id="IPR017900">
    <property type="entry name" value="4Fe4S_Fe_S_CS"/>
</dbReference>
<name>A0A419W938_9BACT</name>
<dbReference type="Proteomes" id="UP000283387">
    <property type="component" value="Unassembled WGS sequence"/>
</dbReference>
<evidence type="ECO:0000256" key="2">
    <source>
        <dbReference type="ARBA" id="ARBA00023004"/>
    </source>
</evidence>
<accession>A0A419W938</accession>
<dbReference type="InterPro" id="IPR052977">
    <property type="entry name" value="Polyferredoxin-like_ET"/>
</dbReference>
<dbReference type="SUPFAM" id="SSF54862">
    <property type="entry name" value="4Fe-4S ferredoxins"/>
    <property type="match status" value="1"/>
</dbReference>
<dbReference type="OrthoDB" id="9813230at2"/>
<dbReference type="Pfam" id="PF04432">
    <property type="entry name" value="FrhB_FdhB_C"/>
    <property type="match status" value="1"/>
</dbReference>
<dbReference type="PROSITE" id="PS00198">
    <property type="entry name" value="4FE4S_FER_1"/>
    <property type="match status" value="2"/>
</dbReference>